<dbReference type="PANTHER" id="PTHR47837">
    <property type="entry name" value="GTP PYROPHOSPHOKINASE YJBM"/>
    <property type="match status" value="1"/>
</dbReference>
<gene>
    <name evidence="4" type="ORF">P5G51_000570</name>
</gene>
<dbReference type="CDD" id="cd05399">
    <property type="entry name" value="NT_Rel-Spo_like"/>
    <property type="match status" value="1"/>
</dbReference>
<evidence type="ECO:0000313" key="4">
    <source>
        <dbReference type="EMBL" id="MDY0404105.1"/>
    </source>
</evidence>
<accession>A0ABU5CD18</accession>
<dbReference type="EMBL" id="JAROCA020000001">
    <property type="protein sequence ID" value="MDY0404105.1"/>
    <property type="molecule type" value="Genomic_DNA"/>
</dbReference>
<reference evidence="4 5" key="1">
    <citation type="submission" date="2023-10" db="EMBL/GenBank/DDBJ databases">
        <title>179-bfca-hs.</title>
        <authorList>
            <person name="Miliotis G."/>
            <person name="Sengupta P."/>
            <person name="Hameed A."/>
            <person name="Chuvochina M."/>
            <person name="Mcdonagh F."/>
            <person name="Simpson A.C."/>
            <person name="Singh N.K."/>
            <person name="Rekha P.D."/>
            <person name="Raman K."/>
            <person name="Hugenholtz P."/>
            <person name="Venkateswaran K."/>
        </authorList>
    </citation>
    <scope>NUCLEOTIDE SEQUENCE [LARGE SCALE GENOMIC DNA]</scope>
    <source>
        <strain evidence="4 5">179-BFC-A-HS</strain>
    </source>
</reference>
<dbReference type="SUPFAM" id="SSF81301">
    <property type="entry name" value="Nucleotidyltransferase"/>
    <property type="match status" value="1"/>
</dbReference>
<evidence type="ECO:0000256" key="1">
    <source>
        <dbReference type="ARBA" id="ARBA00004976"/>
    </source>
</evidence>
<dbReference type="Gene3D" id="3.30.460.10">
    <property type="entry name" value="Beta Polymerase, domain 2"/>
    <property type="match status" value="1"/>
</dbReference>
<dbReference type="InterPro" id="IPR007685">
    <property type="entry name" value="RelA_SpoT"/>
</dbReference>
<keyword evidence="2" id="KW-0175">Coiled coil</keyword>
<feature type="coiled-coil region" evidence="2">
    <location>
        <begin position="186"/>
        <end position="213"/>
    </location>
</feature>
<protein>
    <submittedName>
        <fullName evidence="4">GTP pyrophosphokinase family protein</fullName>
    </submittedName>
</protein>
<dbReference type="Proteomes" id="UP001228376">
    <property type="component" value="Unassembled WGS sequence"/>
</dbReference>
<name>A0ABU5CD18_9BACI</name>
<keyword evidence="5" id="KW-1185">Reference proteome</keyword>
<organism evidence="4 5">
    <name type="scientific">Tigheibacillus jepli</name>
    <dbReference type="NCBI Taxonomy" id="3035914"/>
    <lineage>
        <taxon>Bacteria</taxon>
        <taxon>Bacillati</taxon>
        <taxon>Bacillota</taxon>
        <taxon>Bacilli</taxon>
        <taxon>Bacillales</taxon>
        <taxon>Bacillaceae</taxon>
        <taxon>Tigheibacillus</taxon>
    </lineage>
</organism>
<dbReference type="Gene3D" id="1.10.287.860">
    <property type="entry name" value="Nucleotidyltransferase"/>
    <property type="match status" value="1"/>
</dbReference>
<evidence type="ECO:0000259" key="3">
    <source>
        <dbReference type="SMART" id="SM00954"/>
    </source>
</evidence>
<comment type="caution">
    <text evidence="4">The sequence shown here is derived from an EMBL/GenBank/DDBJ whole genome shotgun (WGS) entry which is preliminary data.</text>
</comment>
<dbReference type="SMART" id="SM00954">
    <property type="entry name" value="RelA_SpoT"/>
    <property type="match status" value="1"/>
</dbReference>
<feature type="domain" description="RelA/SpoT" evidence="3">
    <location>
        <begin position="55"/>
        <end position="178"/>
    </location>
</feature>
<dbReference type="Pfam" id="PF04607">
    <property type="entry name" value="RelA_SpoT"/>
    <property type="match status" value="1"/>
</dbReference>
<comment type="pathway">
    <text evidence="1">Purine metabolism; ppGpp biosynthesis; ppGpp from GTP: step 1/2.</text>
</comment>
<dbReference type="InterPro" id="IPR043519">
    <property type="entry name" value="NT_sf"/>
</dbReference>
<dbReference type="PANTHER" id="PTHR47837:SF2">
    <property type="entry name" value="GTP PYROPHOSPHOKINASE YWAC"/>
    <property type="match status" value="1"/>
</dbReference>
<evidence type="ECO:0000313" key="5">
    <source>
        <dbReference type="Proteomes" id="UP001228376"/>
    </source>
</evidence>
<proteinExistence type="predicted"/>
<sequence>MNEQQIENMRKARNDMTRFLMTYKFALDEMNTKLMILKEEFQHFHDYNPIEHIKSRIKSPESIYKKLIRKKLPVTLDSIQKNIHDIVGFRIVCSFSSDIYLLSEMIQNQKDITLVTCKDYIKHPKPNGYQSLHLIVTVPVYMSDREEHVHVELQIRTVAMDFWASLEHKIYYKYSKAIPENLLAELKETAKIANDLDNRMEKLHRAVQHIKEQDMQENEDDMNMVNINEERFHLPMSMLQSFVSKEEDE</sequence>
<evidence type="ECO:0000256" key="2">
    <source>
        <dbReference type="SAM" id="Coils"/>
    </source>
</evidence>
<dbReference type="RefSeq" id="WP_306067589.1">
    <property type="nucleotide sequence ID" value="NZ_JAROCA020000001.1"/>
</dbReference>
<dbReference type="InterPro" id="IPR052366">
    <property type="entry name" value="GTP_Pyrophosphokinase"/>
</dbReference>